<dbReference type="InterPro" id="IPR015943">
    <property type="entry name" value="WD40/YVTN_repeat-like_dom_sf"/>
</dbReference>
<gene>
    <name evidence="5" type="ORF">BEN48_04110</name>
</gene>
<dbReference type="GO" id="GO:0016787">
    <property type="term" value="F:hydrolase activity"/>
    <property type="evidence" value="ECO:0007669"/>
    <property type="project" value="UniProtKB-KW"/>
</dbReference>
<evidence type="ECO:0000256" key="3">
    <source>
        <dbReference type="SAM" id="SignalP"/>
    </source>
</evidence>
<evidence type="ECO:0000313" key="6">
    <source>
        <dbReference type="Proteomes" id="UP000177791"/>
    </source>
</evidence>
<keyword evidence="3" id="KW-0732">Signal</keyword>
<dbReference type="PANTHER" id="PTHR12106">
    <property type="entry name" value="SORTILIN RELATED"/>
    <property type="match status" value="1"/>
</dbReference>
<organism evidence="5 6">
    <name type="scientific">Hymenobacter glacialis</name>
    <dbReference type="NCBI Taxonomy" id="1908236"/>
    <lineage>
        <taxon>Bacteria</taxon>
        <taxon>Pseudomonadati</taxon>
        <taxon>Bacteroidota</taxon>
        <taxon>Cytophagia</taxon>
        <taxon>Cytophagales</taxon>
        <taxon>Hymenobacteraceae</taxon>
        <taxon>Hymenobacter</taxon>
    </lineage>
</organism>
<keyword evidence="1" id="KW-0677">Repeat</keyword>
<proteinExistence type="predicted"/>
<sequence>MHQPYTFLKTGFLALLLMLTVAAGSFGQSKTKTKTKSKPAKGNVAVFDSALYNGLTWRSIGPYRGGRSCTVTGVPGQPNLYYMGTTGGGVWRTKDGGGTWENISDKYFGGSIGAVAVSEADPNVLYVGQGEKTVRGNVSSGFGVWKSTDAGKSWQNVGLKDSRHIGRIRIHPKNPDLVFVAAMGDLYQPSEMRGVYRSKDGGKNWERVLFANKDAGAVDLTFDPTNPRIMFATTWNVRRTPYGFSSGGPGSGLWKSSDGGDTWQDISRREGLPKGTLGIGAVTVSPVNSNRMWVLLEAENGGVFRSDDGGLTFKKTNDDRSLRQRAWYYTRIYADPKDEDVVYVMNVSYHKSKDGGTTFEARNAPHGDHHDLWIAPENTSRMIIADDGGAQISSDGGLNWTTYFNQPTAQFYRVVTDNHFPYRIYGAQQDNSTVRILHRSSGNTIGERDWETTAGSESAHLAVDPTNPDIVYGGSYGGLLTRVDHSTDQTRSINVWPDNPMGHGAIDSKYRFQWNYPILFSPHNPKKLYAGSNHLHVSTNEGQSWATISPDLTRNDPKTLGSSGGPLTQDNTSVEYYGTVFAIAESPTEQGVIWTGSDDGLVQVTRDEGKTWTKVTPNGLPEWSQINSIEAHPTAKGTAYIAATRYKSGDFRPYLYRTADYGKTWTSISAGIPATHFTRVVRADPKRAGLLYAGTEYGMYTSFNDGASWQPFQLNLPQVPITDLTLKNDNLIAATQGRGFWLIDDLTPLHQLTPAVAASKVHLFKPLASYRLEGAGGPTVPKTAGQNHPGGVMLHYYLAQKLDTTSTLKLEILDPNGKLIRAFTNKVKAVEKDKKPAPGAEKDKLVTKKGLNRFVWDMRYPEASKFDGIILWGGGTEGPRVMPGTYLARLTLNKETPQETEVVVLPDPRAKATPQELQAQFAFLQEVRDKLTETNDAVRDIRTMRGQLEALTTPLKADAAYREVVQAAEAIDKKMTSIEEALYQTKNRSGQDPLNYPIRLNNKLANLVGQASEGNYAPTDQLVAFKKEVAELIDHQLGVLKQLREQDVPALNKLIRDKAVDAISMPKPKPAATPSSL</sequence>
<accession>A0A1G1SWF2</accession>
<dbReference type="SUPFAM" id="SSF50939">
    <property type="entry name" value="Sialidases"/>
    <property type="match status" value="1"/>
</dbReference>
<dbReference type="OrthoDB" id="9757809at2"/>
<dbReference type="SUPFAM" id="SSF110296">
    <property type="entry name" value="Oligoxyloglucan reducing end-specific cellobiohydrolase"/>
    <property type="match status" value="1"/>
</dbReference>
<feature type="chain" id="PRO_5009578457" evidence="3">
    <location>
        <begin position="24"/>
        <end position="1077"/>
    </location>
</feature>
<evidence type="ECO:0000256" key="2">
    <source>
        <dbReference type="SAM" id="MobiDB-lite"/>
    </source>
</evidence>
<dbReference type="AlphaFoldDB" id="A0A1G1SWF2"/>
<evidence type="ECO:0000259" key="4">
    <source>
        <dbReference type="Pfam" id="PF15902"/>
    </source>
</evidence>
<evidence type="ECO:0000256" key="1">
    <source>
        <dbReference type="ARBA" id="ARBA00022737"/>
    </source>
</evidence>
<dbReference type="CDD" id="cd15482">
    <property type="entry name" value="Sialidase_non-viral"/>
    <property type="match status" value="2"/>
</dbReference>
<dbReference type="PANTHER" id="PTHR12106:SF27">
    <property type="entry name" value="SORTILIN-RELATED RECEPTOR"/>
    <property type="match status" value="1"/>
</dbReference>
<dbReference type="EMBL" id="MDZC01000090">
    <property type="protein sequence ID" value="OGX82954.1"/>
    <property type="molecule type" value="Genomic_DNA"/>
</dbReference>
<name>A0A1G1SWF2_9BACT</name>
<dbReference type="InterPro" id="IPR036278">
    <property type="entry name" value="Sialidase_sf"/>
</dbReference>
<keyword evidence="6" id="KW-1185">Reference proteome</keyword>
<dbReference type="Pfam" id="PF15902">
    <property type="entry name" value="Sortilin-Vps10"/>
    <property type="match status" value="1"/>
</dbReference>
<evidence type="ECO:0000313" key="5">
    <source>
        <dbReference type="EMBL" id="OGX82954.1"/>
    </source>
</evidence>
<dbReference type="Gene3D" id="2.130.10.10">
    <property type="entry name" value="YVTN repeat-like/Quinoprotein amine dehydrogenase"/>
    <property type="match status" value="4"/>
</dbReference>
<dbReference type="Proteomes" id="UP000177791">
    <property type="component" value="Unassembled WGS sequence"/>
</dbReference>
<protein>
    <submittedName>
        <fullName evidence="5">Glycosyl hydrolase</fullName>
    </submittedName>
</protein>
<reference evidence="5 6" key="1">
    <citation type="submission" date="2016-08" db="EMBL/GenBank/DDBJ databases">
        <title>Hymenobacter coccineus sp. nov., Hymenobacter lapidarius sp. nov. and Hymenobacter glacialis sp. nov., isolated from Antarctic soil.</title>
        <authorList>
            <person name="Sedlacek I."/>
            <person name="Kralova S."/>
            <person name="Kyrova K."/>
            <person name="Maslanova I."/>
            <person name="Stankova E."/>
            <person name="Vrbovska V."/>
            <person name="Nemec M."/>
            <person name="Bartak M."/>
            <person name="Svec P."/>
            <person name="Busse H.-J."/>
            <person name="Pantucek R."/>
        </authorList>
    </citation>
    <scope>NUCLEOTIDE SEQUENCE [LARGE SCALE GENOMIC DNA]</scope>
    <source>
        <strain evidence="5 6">CCM 8648</strain>
    </source>
</reference>
<feature type="region of interest" description="Disordered" evidence="2">
    <location>
        <begin position="546"/>
        <end position="567"/>
    </location>
</feature>
<dbReference type="STRING" id="1908236.BEN48_04110"/>
<dbReference type="InterPro" id="IPR050310">
    <property type="entry name" value="VPS10-sortilin"/>
</dbReference>
<keyword evidence="5" id="KW-0378">Hydrolase</keyword>
<comment type="caution">
    <text evidence="5">The sequence shown here is derived from an EMBL/GenBank/DDBJ whole genome shotgun (WGS) entry which is preliminary data.</text>
</comment>
<feature type="signal peptide" evidence="3">
    <location>
        <begin position="1"/>
        <end position="23"/>
    </location>
</feature>
<dbReference type="InterPro" id="IPR031778">
    <property type="entry name" value="Sortilin_N"/>
</dbReference>
<feature type="domain" description="Sortilin N-terminal" evidence="4">
    <location>
        <begin position="144"/>
        <end position="268"/>
    </location>
</feature>
<dbReference type="RefSeq" id="WP_070735532.1">
    <property type="nucleotide sequence ID" value="NZ_MDZC01000090.1"/>
</dbReference>